<evidence type="ECO:0000256" key="4">
    <source>
        <dbReference type="RuleBase" id="RU364078"/>
    </source>
</evidence>
<dbReference type="HAMAP" id="MF_02225">
    <property type="entry name" value="CoaBC"/>
    <property type="match status" value="1"/>
</dbReference>
<feature type="region of interest" description="Phosphopantothenoylcysteine decarboxylase" evidence="3">
    <location>
        <begin position="1"/>
        <end position="194"/>
    </location>
</feature>
<proteinExistence type="inferred from homology"/>
<evidence type="ECO:0000259" key="6">
    <source>
        <dbReference type="Pfam" id="PF04127"/>
    </source>
</evidence>
<evidence type="ECO:0000313" key="8">
    <source>
        <dbReference type="Proteomes" id="UP001447842"/>
    </source>
</evidence>
<protein>
    <recommendedName>
        <fullName evidence="3">Coenzyme A biosynthesis bifunctional protein CoaBC</fullName>
    </recommendedName>
    <alternativeName>
        <fullName evidence="3">DNA/pantothenate metabolism flavoprotein</fullName>
    </alternativeName>
    <alternativeName>
        <fullName evidence="3">Phosphopantothenoylcysteine synthetase/decarboxylase</fullName>
        <shortName evidence="3">PPCS-PPCDC</shortName>
    </alternativeName>
    <domain>
        <recommendedName>
            <fullName evidence="3">Phosphopantothenoylcysteine decarboxylase</fullName>
            <shortName evidence="3">PPC decarboxylase</shortName>
            <shortName evidence="3">PPC-DC</shortName>
            <ecNumber evidence="3">4.1.1.36</ecNumber>
        </recommendedName>
        <alternativeName>
            <fullName evidence="3">CoaC</fullName>
        </alternativeName>
    </domain>
    <domain>
        <recommendedName>
            <fullName evidence="3">Phosphopantothenate--cysteine ligase</fullName>
            <ecNumber evidence="3">6.3.2.5</ecNumber>
        </recommendedName>
        <alternativeName>
            <fullName evidence="3">CoaB</fullName>
        </alternativeName>
        <alternativeName>
            <fullName evidence="3">Phosphopantothenoylcysteine synthetase</fullName>
            <shortName evidence="3">PPC synthetase</shortName>
            <shortName evidence="3">PPC-S</shortName>
        </alternativeName>
    </domain>
</protein>
<evidence type="ECO:0000256" key="2">
    <source>
        <dbReference type="ARBA" id="ARBA00023239"/>
    </source>
</evidence>
<dbReference type="InterPro" id="IPR005252">
    <property type="entry name" value="CoaBC"/>
</dbReference>
<sequence>MIIPSDLLAGKRILLGVSGSIAAYKALELVRLYVKAGAEVKVVMTDAAKRFVTPLSFETLSRNEVLHSENESWASRHNHIQSAEDADLMVIAPASANTIAKLANAIADNLLLQCALAFPGVKLLAPSANTNMIKHPITQANLKMLGVANYEIVKTQTKELACQTTGDGAMAEPLELFWQSARLLLRNDYWTNRRVIVTGGGTVERLDDVRYLSNFSSGKMASALATALYLRGADVNLIATRFDDGLPSSMHTLDVEGSEEMAEYLTDSIRVAKKGLMSKPSLITDEPIHLIQKTPYLFMAAAVSDYVPAHPQQGKLKKEALGTAWSPELVQNRDLIGSVDKEGIKSVAFKAEFDESSALANAKKALSSKNVDAVCLNVLSTSQGFGSDDNAITFISEKGETVLPRSSKLAISLRVLDEAEAL</sequence>
<comment type="pathway">
    <text evidence="3 4">Cofactor biosynthesis; coenzyme A biosynthesis; CoA from (R)-pantothenate: step 2/5.</text>
</comment>
<dbReference type="NCBIfam" id="TIGR00521">
    <property type="entry name" value="coaBC_dfp"/>
    <property type="match status" value="1"/>
</dbReference>
<feature type="domain" description="DNA/pantothenate metabolism flavoprotein C-terminal" evidence="6">
    <location>
        <begin position="191"/>
        <end position="270"/>
    </location>
</feature>
<keyword evidence="3 4" id="KW-0436">Ligase</keyword>
<dbReference type="Gene3D" id="3.40.50.10300">
    <property type="entry name" value="CoaB-like"/>
    <property type="match status" value="1"/>
</dbReference>
<keyword evidence="1 3" id="KW-0210">Decarboxylase</keyword>
<accession>A0ABZ3HC86</accession>
<dbReference type="InterPro" id="IPR035929">
    <property type="entry name" value="CoaB-like_sf"/>
</dbReference>
<name>A0ABZ3HC86_9BACT</name>
<feature type="binding site" evidence="3">
    <location>
        <position position="369"/>
    </location>
    <ligand>
        <name>CTP</name>
        <dbReference type="ChEBI" id="CHEBI:37563"/>
    </ligand>
</feature>
<evidence type="ECO:0000256" key="3">
    <source>
        <dbReference type="HAMAP-Rule" id="MF_02225"/>
    </source>
</evidence>
<comment type="function">
    <text evidence="4">Catalyzes two steps in the biosynthesis of coenzyme A. In the first step cysteine is conjugated to 4'-phosphopantothenate to form 4-phosphopantothenoylcysteine, in the latter compound is decarboxylated to form 4'-phosphopantotheine.</text>
</comment>
<feature type="binding site" evidence="3">
    <location>
        <position position="305"/>
    </location>
    <ligand>
        <name>CTP</name>
        <dbReference type="ChEBI" id="CHEBI:37563"/>
    </ligand>
</feature>
<dbReference type="InterPro" id="IPR007085">
    <property type="entry name" value="DNA/pantothenate-metab_flavo_C"/>
</dbReference>
<comment type="similarity">
    <text evidence="3 4">In the C-terminal section; belongs to the PPC synthetase family.</text>
</comment>
<dbReference type="GO" id="GO:0004632">
    <property type="term" value="F:phosphopantothenate--cysteine ligase activity"/>
    <property type="evidence" value="ECO:0007669"/>
    <property type="project" value="UniProtKB-EC"/>
</dbReference>
<comment type="cofactor">
    <cofactor evidence="3">
        <name>FMN</name>
        <dbReference type="ChEBI" id="CHEBI:58210"/>
    </cofactor>
    <text evidence="3">Binds 1 FMN per subunit.</text>
</comment>
<feature type="region of interest" description="Phosphopantothenate--cysteine ligase" evidence="3">
    <location>
        <begin position="195"/>
        <end position="422"/>
    </location>
</feature>
<comment type="pathway">
    <text evidence="3 4">Cofactor biosynthesis; coenzyme A biosynthesis; CoA from (R)-pantothenate: step 3/5.</text>
</comment>
<dbReference type="Pfam" id="PF02441">
    <property type="entry name" value="Flavoprotein"/>
    <property type="match status" value="1"/>
</dbReference>
<comment type="catalytic activity">
    <reaction evidence="3 4">
        <text>(R)-4'-phosphopantothenate + L-cysteine + CTP = N-[(R)-4-phosphopantothenoyl]-L-cysteine + CMP + diphosphate + H(+)</text>
        <dbReference type="Rhea" id="RHEA:19397"/>
        <dbReference type="ChEBI" id="CHEBI:10986"/>
        <dbReference type="ChEBI" id="CHEBI:15378"/>
        <dbReference type="ChEBI" id="CHEBI:33019"/>
        <dbReference type="ChEBI" id="CHEBI:35235"/>
        <dbReference type="ChEBI" id="CHEBI:37563"/>
        <dbReference type="ChEBI" id="CHEBI:59458"/>
        <dbReference type="ChEBI" id="CHEBI:60377"/>
        <dbReference type="EC" id="6.3.2.5"/>
    </reaction>
</comment>
<dbReference type="EC" id="6.3.2.5" evidence="3"/>
<keyword evidence="3" id="KW-0479">Metal-binding</keyword>
<dbReference type="InterPro" id="IPR036551">
    <property type="entry name" value="Flavin_trans-like"/>
</dbReference>
<comment type="caution">
    <text evidence="3">Lacks conserved residue(s) required for the propagation of feature annotation.</text>
</comment>
<dbReference type="SUPFAM" id="SSF52507">
    <property type="entry name" value="Homo-oligomeric flavin-containing Cys decarboxylases, HFCD"/>
    <property type="match status" value="1"/>
</dbReference>
<feature type="binding site" evidence="3">
    <location>
        <position position="349"/>
    </location>
    <ligand>
        <name>CTP</name>
        <dbReference type="ChEBI" id="CHEBI:37563"/>
    </ligand>
</feature>
<dbReference type="EC" id="4.1.1.36" evidence="3"/>
<comment type="function">
    <text evidence="3">Catalyzes two sequential steps in the biosynthesis of coenzyme A. In the first step cysteine is conjugated to 4'-phosphopantothenate to form 4-phosphopantothenoylcysteine. In the second step the latter compound is decarboxylated to form 4'-phosphopantotheine.</text>
</comment>
<keyword evidence="3 4" id="KW-0285">Flavoprotein</keyword>
<dbReference type="EMBL" id="CP147920">
    <property type="protein sequence ID" value="XAU16143.1"/>
    <property type="molecule type" value="Genomic_DNA"/>
</dbReference>
<dbReference type="RefSeq" id="WP_345973527.1">
    <property type="nucleotide sequence ID" value="NZ_CP147920.1"/>
</dbReference>
<keyword evidence="3 4" id="KW-0288">FMN</keyword>
<keyword evidence="8" id="KW-1185">Reference proteome</keyword>
<comment type="similarity">
    <text evidence="3 4">In the N-terminal section; belongs to the HFCD (homo-oligomeric flavin containing Cys decarboxylase) superfamily.</text>
</comment>
<keyword evidence="2 3" id="KW-0456">Lyase</keyword>
<dbReference type="InterPro" id="IPR003382">
    <property type="entry name" value="Flavoprotein"/>
</dbReference>
<dbReference type="PANTHER" id="PTHR14359">
    <property type="entry name" value="HOMO-OLIGOMERIC FLAVIN CONTAINING CYS DECARBOXYLASE FAMILY"/>
    <property type="match status" value="1"/>
</dbReference>
<dbReference type="Proteomes" id="UP001447842">
    <property type="component" value="Chromosome"/>
</dbReference>
<dbReference type="SUPFAM" id="SSF102645">
    <property type="entry name" value="CoaB-like"/>
    <property type="match status" value="1"/>
</dbReference>
<dbReference type="GO" id="GO:0004633">
    <property type="term" value="F:phosphopantothenoylcysteine decarboxylase activity"/>
    <property type="evidence" value="ECO:0007669"/>
    <property type="project" value="UniProtKB-EC"/>
</dbReference>
<dbReference type="Gene3D" id="3.40.50.1950">
    <property type="entry name" value="Flavin prenyltransferase-like"/>
    <property type="match status" value="1"/>
</dbReference>
<keyword evidence="3" id="KW-0511">Multifunctional enzyme</keyword>
<organism evidence="7 8">
    <name type="scientific">Sulfurimonas diazotrophicus</name>
    <dbReference type="NCBI Taxonomy" id="3131939"/>
    <lineage>
        <taxon>Bacteria</taxon>
        <taxon>Pseudomonadati</taxon>
        <taxon>Campylobacterota</taxon>
        <taxon>Epsilonproteobacteria</taxon>
        <taxon>Campylobacterales</taxon>
        <taxon>Sulfurimonadaceae</taxon>
        <taxon>Sulfurimonas</taxon>
    </lineage>
</organism>
<reference evidence="7 8" key="1">
    <citation type="submission" date="2024-03" db="EMBL/GenBank/DDBJ databases">
        <title>Sulfurimonas sp. HSL3-1.</title>
        <authorList>
            <person name="Wang S."/>
        </authorList>
    </citation>
    <scope>NUCLEOTIDE SEQUENCE [LARGE SCALE GENOMIC DNA]</scope>
    <source>
        <strain evidence="7 8">HSL3-1</strain>
    </source>
</reference>
<feature type="domain" description="DNA/pantothenate metabolism flavoprotein C-terminal" evidence="6">
    <location>
        <begin position="291"/>
        <end position="420"/>
    </location>
</feature>
<evidence type="ECO:0000256" key="1">
    <source>
        <dbReference type="ARBA" id="ARBA00022793"/>
    </source>
</evidence>
<evidence type="ECO:0000259" key="5">
    <source>
        <dbReference type="Pfam" id="PF02441"/>
    </source>
</evidence>
<gene>
    <name evidence="3 7" type="primary">coaBC</name>
    <name evidence="7" type="ORF">WCY31_05395</name>
</gene>
<feature type="domain" description="Flavoprotein" evidence="5">
    <location>
        <begin position="11"/>
        <end position="153"/>
    </location>
</feature>
<comment type="catalytic activity">
    <reaction evidence="3 4">
        <text>N-[(R)-4-phosphopantothenoyl]-L-cysteine + H(+) = (R)-4'-phosphopantetheine + CO2</text>
        <dbReference type="Rhea" id="RHEA:16793"/>
        <dbReference type="ChEBI" id="CHEBI:15378"/>
        <dbReference type="ChEBI" id="CHEBI:16526"/>
        <dbReference type="ChEBI" id="CHEBI:59458"/>
        <dbReference type="ChEBI" id="CHEBI:61723"/>
        <dbReference type="EC" id="4.1.1.36"/>
    </reaction>
</comment>
<dbReference type="Pfam" id="PF04127">
    <property type="entry name" value="DFP"/>
    <property type="match status" value="2"/>
</dbReference>
<dbReference type="PANTHER" id="PTHR14359:SF6">
    <property type="entry name" value="PHOSPHOPANTOTHENOYLCYSTEINE DECARBOXYLASE"/>
    <property type="match status" value="1"/>
</dbReference>
<keyword evidence="3" id="KW-0460">Magnesium</keyword>
<feature type="active site" description="Proton donor" evidence="3">
    <location>
        <position position="162"/>
    </location>
</feature>
<feature type="binding site" evidence="3">
    <location>
        <position position="315"/>
    </location>
    <ligand>
        <name>CTP</name>
        <dbReference type="ChEBI" id="CHEBI:37563"/>
    </ligand>
</feature>
<evidence type="ECO:0000313" key="7">
    <source>
        <dbReference type="EMBL" id="XAU16143.1"/>
    </source>
</evidence>
<comment type="cofactor">
    <cofactor evidence="3">
        <name>Mg(2+)</name>
        <dbReference type="ChEBI" id="CHEBI:18420"/>
    </cofactor>
</comment>